<dbReference type="Gene3D" id="3.40.50.1000">
    <property type="entry name" value="HAD superfamily/HAD-like"/>
    <property type="match status" value="1"/>
</dbReference>
<reference evidence="1" key="1">
    <citation type="submission" date="2020-10" db="EMBL/GenBank/DDBJ databases">
        <title>Taxonomic study of unclassified bacteria belonging to the class Ktedonobacteria.</title>
        <authorList>
            <person name="Yabe S."/>
            <person name="Wang C.M."/>
            <person name="Zheng Y."/>
            <person name="Sakai Y."/>
            <person name="Cavaletti L."/>
            <person name="Monciardini P."/>
            <person name="Donadio S."/>
        </authorList>
    </citation>
    <scope>NUCLEOTIDE SEQUENCE</scope>
    <source>
        <strain evidence="1">ID150040</strain>
    </source>
</reference>
<protein>
    <recommendedName>
        <fullName evidence="3">HAD family hydrolase</fullName>
    </recommendedName>
</protein>
<dbReference type="GO" id="GO:0008967">
    <property type="term" value="F:phosphoglycolate phosphatase activity"/>
    <property type="evidence" value="ECO:0007669"/>
    <property type="project" value="TreeGrafter"/>
</dbReference>
<organism evidence="1 2">
    <name type="scientific">Reticulibacter mediterranei</name>
    <dbReference type="NCBI Taxonomy" id="2778369"/>
    <lineage>
        <taxon>Bacteria</taxon>
        <taxon>Bacillati</taxon>
        <taxon>Chloroflexota</taxon>
        <taxon>Ktedonobacteria</taxon>
        <taxon>Ktedonobacterales</taxon>
        <taxon>Reticulibacteraceae</taxon>
        <taxon>Reticulibacter</taxon>
    </lineage>
</organism>
<dbReference type="InterPro" id="IPR036412">
    <property type="entry name" value="HAD-like_sf"/>
</dbReference>
<evidence type="ECO:0000313" key="2">
    <source>
        <dbReference type="Proteomes" id="UP000597444"/>
    </source>
</evidence>
<dbReference type="GO" id="GO:0006281">
    <property type="term" value="P:DNA repair"/>
    <property type="evidence" value="ECO:0007669"/>
    <property type="project" value="TreeGrafter"/>
</dbReference>
<accession>A0A8J3N8X3</accession>
<dbReference type="InterPro" id="IPR050155">
    <property type="entry name" value="HAD-like_hydrolase_sf"/>
</dbReference>
<dbReference type="SUPFAM" id="SSF56784">
    <property type="entry name" value="HAD-like"/>
    <property type="match status" value="1"/>
</dbReference>
<evidence type="ECO:0008006" key="3">
    <source>
        <dbReference type="Google" id="ProtNLM"/>
    </source>
</evidence>
<dbReference type="Pfam" id="PF00702">
    <property type="entry name" value="Hydrolase"/>
    <property type="match status" value="1"/>
</dbReference>
<dbReference type="PANTHER" id="PTHR43434:SF1">
    <property type="entry name" value="PHOSPHOGLYCOLATE PHOSPHATASE"/>
    <property type="match status" value="1"/>
</dbReference>
<dbReference type="PANTHER" id="PTHR43434">
    <property type="entry name" value="PHOSPHOGLYCOLATE PHOSPHATASE"/>
    <property type="match status" value="1"/>
</dbReference>
<sequence>MSNTSPVLVLDFEGVICDATQEVARLTRHAGASHSFENTRTMQGHPIDPILLHRVAQVRRFARHLGHFQVALVPDAHTVKTPEEFEALYAASFDASSREQFLASATQLRRQWREQEPKWWLSMLTLYRGMGAYLRKQRTLYLVTGRDQESVLAFLSSKRVVVPPDRIWEAGASKQEALLAIAQREQRAPSQLLFVDDQPVHVEAARQVGIRAYLATWDNAWQATEAPPPVVASVPTISLRALQTGRYPDKDLARLSLS</sequence>
<dbReference type="InterPro" id="IPR023214">
    <property type="entry name" value="HAD_sf"/>
</dbReference>
<dbReference type="Proteomes" id="UP000597444">
    <property type="component" value="Unassembled WGS sequence"/>
</dbReference>
<dbReference type="AlphaFoldDB" id="A0A8J3N8X3"/>
<proteinExistence type="predicted"/>
<keyword evidence="2" id="KW-1185">Reference proteome</keyword>
<comment type="caution">
    <text evidence="1">The sequence shown here is derived from an EMBL/GenBank/DDBJ whole genome shotgun (WGS) entry which is preliminary data.</text>
</comment>
<name>A0A8J3N8X3_9CHLR</name>
<gene>
    <name evidence="1" type="ORF">KSF_087350</name>
</gene>
<dbReference type="EMBL" id="BNJK01000002">
    <property type="protein sequence ID" value="GHO98687.1"/>
    <property type="molecule type" value="Genomic_DNA"/>
</dbReference>
<evidence type="ECO:0000313" key="1">
    <source>
        <dbReference type="EMBL" id="GHO98687.1"/>
    </source>
</evidence>
<dbReference type="RefSeq" id="WP_220209388.1">
    <property type="nucleotide sequence ID" value="NZ_BNJK01000002.1"/>
</dbReference>